<keyword evidence="3" id="KW-1185">Reference proteome</keyword>
<reference evidence="2 3" key="1">
    <citation type="journal article" date="2012" name="Eukaryot. Cell">
        <title>Genome sequence of the fungus Glarea lozoyensis: the first genome sequence of a species from the Helotiaceae family.</title>
        <authorList>
            <person name="Youssar L."/>
            <person name="Gruening B.A."/>
            <person name="Erxleben A."/>
            <person name="Guenther S."/>
            <person name="Huettel W."/>
        </authorList>
    </citation>
    <scope>NUCLEOTIDE SEQUENCE [LARGE SCALE GENOMIC DNA]</scope>
    <source>
        <strain evidence="3">ATCC 74030 / MF5533</strain>
    </source>
</reference>
<comment type="caution">
    <text evidence="2">The sequence shown here is derived from an EMBL/GenBank/DDBJ whole genome shotgun (WGS) entry which is preliminary data.</text>
</comment>
<feature type="region of interest" description="Disordered" evidence="1">
    <location>
        <begin position="26"/>
        <end position="50"/>
    </location>
</feature>
<protein>
    <submittedName>
        <fullName evidence="2">Uncharacterized protein</fullName>
    </submittedName>
</protein>
<dbReference type="InParanoid" id="H0EJ30"/>
<proteinExistence type="predicted"/>
<evidence type="ECO:0000313" key="2">
    <source>
        <dbReference type="EMBL" id="EHL01463.1"/>
    </source>
</evidence>
<dbReference type="EMBL" id="AGUE01000053">
    <property type="protein sequence ID" value="EHL01463.1"/>
    <property type="molecule type" value="Genomic_DNA"/>
</dbReference>
<dbReference type="Proteomes" id="UP000005446">
    <property type="component" value="Unassembled WGS sequence"/>
</dbReference>
<organism evidence="2 3">
    <name type="scientific">Glarea lozoyensis (strain ATCC 74030 / MF5533)</name>
    <dbReference type="NCBI Taxonomy" id="1104152"/>
    <lineage>
        <taxon>Eukaryota</taxon>
        <taxon>Fungi</taxon>
        <taxon>Dikarya</taxon>
        <taxon>Ascomycota</taxon>
        <taxon>Pezizomycotina</taxon>
        <taxon>Leotiomycetes</taxon>
        <taxon>Helotiales</taxon>
        <taxon>Helotiaceae</taxon>
        <taxon>Glarea</taxon>
    </lineage>
</organism>
<dbReference type="AlphaFoldDB" id="H0EJ30"/>
<gene>
    <name evidence="2" type="ORF">M7I_2553</name>
</gene>
<dbReference type="HOGENOM" id="CLU_3125201_0_0_1"/>
<sequence>MGETIGSPDKKNLQVRKVIIVSGREAATKYQDDAQQPRVFRGTNQNNRHS</sequence>
<accession>H0EJ30</accession>
<evidence type="ECO:0000313" key="3">
    <source>
        <dbReference type="Proteomes" id="UP000005446"/>
    </source>
</evidence>
<evidence type="ECO:0000256" key="1">
    <source>
        <dbReference type="SAM" id="MobiDB-lite"/>
    </source>
</evidence>
<name>H0EJ30_GLAL7</name>